<dbReference type="EMBL" id="FNOP01000026">
    <property type="protein sequence ID" value="SDX35558.1"/>
    <property type="molecule type" value="Genomic_DNA"/>
</dbReference>
<keyword evidence="1" id="KW-0479">Metal-binding</keyword>
<comment type="caution">
    <text evidence="4">The sequence shown here is derived from an EMBL/GenBank/DDBJ whole genome shotgun (WGS) entry which is preliminary data.</text>
</comment>
<evidence type="ECO:0000256" key="1">
    <source>
        <dbReference type="ARBA" id="ARBA00022723"/>
    </source>
</evidence>
<dbReference type="PANTHER" id="PTHR42827:SF1">
    <property type="entry name" value="IRON-SULFUR CLUSTER-BINDING PROTEIN"/>
    <property type="match status" value="1"/>
</dbReference>
<evidence type="ECO:0008006" key="6">
    <source>
        <dbReference type="Google" id="ProtNLM"/>
    </source>
</evidence>
<dbReference type="Proteomes" id="UP000182379">
    <property type="component" value="Unassembled WGS sequence"/>
</dbReference>
<sequence length="236" mass="26171">MKDITILQRELFNLLHREGAKLVGFANLKSVPNATLPIGVSVVIPLPAQIIDMVEEYPTQAYYDTYLSYNHQLDWIVRVGEMYLRKNGFDALANTTTVVHKDKNYSTPLPHKTVATLAGLGWIGKNCLLVTPEFGSAVRISSLLTNAPFHCGEAVLESQCGACSICVQACPGKALKGTLWKQGTERDDILNVARCIATCEKLAREHIERYQTIHDRICGKCFAVCAATQKYLKKTK</sequence>
<organism evidence="4 5">
    <name type="scientific">Acidaminococcus fermentans</name>
    <dbReference type="NCBI Taxonomy" id="905"/>
    <lineage>
        <taxon>Bacteria</taxon>
        <taxon>Bacillati</taxon>
        <taxon>Bacillota</taxon>
        <taxon>Negativicutes</taxon>
        <taxon>Acidaminococcales</taxon>
        <taxon>Acidaminococcaceae</taxon>
        <taxon>Acidaminococcus</taxon>
    </lineage>
</organism>
<dbReference type="PANTHER" id="PTHR42827">
    <property type="entry name" value="IRON-SULFUR CLUSTER-BINDING PROTEIN-RELATED"/>
    <property type="match status" value="1"/>
</dbReference>
<evidence type="ECO:0000313" key="4">
    <source>
        <dbReference type="EMBL" id="SDX35558.1"/>
    </source>
</evidence>
<reference evidence="4 5" key="1">
    <citation type="submission" date="2016-10" db="EMBL/GenBank/DDBJ databases">
        <authorList>
            <person name="Varghese N."/>
            <person name="Submissions S."/>
        </authorList>
    </citation>
    <scope>NUCLEOTIDE SEQUENCE [LARGE SCALE GENOMIC DNA]</scope>
    <source>
        <strain evidence="4 5">WCC6</strain>
    </source>
</reference>
<dbReference type="PROSITE" id="PS00198">
    <property type="entry name" value="4FE4S_FER_1"/>
    <property type="match status" value="1"/>
</dbReference>
<evidence type="ECO:0000256" key="3">
    <source>
        <dbReference type="ARBA" id="ARBA00023014"/>
    </source>
</evidence>
<gene>
    <name evidence="4" type="ORF">SAMN05216495_1268</name>
</gene>
<keyword evidence="2" id="KW-0408">Iron</keyword>
<dbReference type="RefSeq" id="WP_074708513.1">
    <property type="nucleotide sequence ID" value="NZ_FNOP01000026.1"/>
</dbReference>
<accession>A0A1H3B1J4</accession>
<dbReference type="SUPFAM" id="SSF46548">
    <property type="entry name" value="alpha-helical ferredoxin"/>
    <property type="match status" value="1"/>
</dbReference>
<dbReference type="InterPro" id="IPR017900">
    <property type="entry name" value="4Fe4S_Fe_S_CS"/>
</dbReference>
<protein>
    <recommendedName>
        <fullName evidence="6">Epoxyqueuosine reductase</fullName>
    </recommendedName>
</protein>
<name>A0A1H3B1J4_ACIFE</name>
<dbReference type="GO" id="GO:0046872">
    <property type="term" value="F:metal ion binding"/>
    <property type="evidence" value="ECO:0007669"/>
    <property type="project" value="UniProtKB-KW"/>
</dbReference>
<dbReference type="GO" id="GO:0051536">
    <property type="term" value="F:iron-sulfur cluster binding"/>
    <property type="evidence" value="ECO:0007669"/>
    <property type="project" value="UniProtKB-KW"/>
</dbReference>
<evidence type="ECO:0000256" key="2">
    <source>
        <dbReference type="ARBA" id="ARBA00023004"/>
    </source>
</evidence>
<dbReference type="AlphaFoldDB" id="A0A1H3B1J4"/>
<evidence type="ECO:0000313" key="5">
    <source>
        <dbReference type="Proteomes" id="UP000182379"/>
    </source>
</evidence>
<proteinExistence type="predicted"/>
<keyword evidence="3" id="KW-0411">Iron-sulfur</keyword>